<dbReference type="Proteomes" id="UP000297626">
    <property type="component" value="Unassembled WGS sequence"/>
</dbReference>
<sequence length="60" mass="6509">MFLQADAALRFVIDRLTPAQLALPAPAEWSYKKDPTLRDILASYAEDPGGKPGGADCGRY</sequence>
<accession>A0A4R9BQ77</accession>
<keyword evidence="2" id="KW-1185">Reference proteome</keyword>
<organism evidence="1 2">
    <name type="scientific">Cryobacterium serini</name>
    <dbReference type="NCBI Taxonomy" id="1259201"/>
    <lineage>
        <taxon>Bacteria</taxon>
        <taxon>Bacillati</taxon>
        <taxon>Actinomycetota</taxon>
        <taxon>Actinomycetes</taxon>
        <taxon>Micrococcales</taxon>
        <taxon>Microbacteriaceae</taxon>
        <taxon>Cryobacterium</taxon>
    </lineage>
</organism>
<dbReference type="AlphaFoldDB" id="A0A4R9BQ77"/>
<comment type="caution">
    <text evidence="1">The sequence shown here is derived from an EMBL/GenBank/DDBJ whole genome shotgun (WGS) entry which is preliminary data.</text>
</comment>
<gene>
    <name evidence="1" type="ORF">E3T51_10175</name>
</gene>
<evidence type="ECO:0000313" key="1">
    <source>
        <dbReference type="EMBL" id="TFD87819.1"/>
    </source>
</evidence>
<dbReference type="RefSeq" id="WP_134529718.1">
    <property type="nucleotide sequence ID" value="NZ_SOHN01000011.1"/>
</dbReference>
<reference evidence="1 2" key="1">
    <citation type="submission" date="2019-03" db="EMBL/GenBank/DDBJ databases">
        <title>Genomics of glacier-inhabiting Cryobacterium strains.</title>
        <authorList>
            <person name="Liu Q."/>
            <person name="Xin Y.-H."/>
        </authorList>
    </citation>
    <scope>NUCLEOTIDE SEQUENCE [LARGE SCALE GENOMIC DNA]</scope>
    <source>
        <strain evidence="1 2">Sr54</strain>
    </source>
</reference>
<name>A0A4R9BQ77_9MICO</name>
<evidence type="ECO:0000313" key="2">
    <source>
        <dbReference type="Proteomes" id="UP000297626"/>
    </source>
</evidence>
<dbReference type="EMBL" id="SOHN01000011">
    <property type="protein sequence ID" value="TFD87819.1"/>
    <property type="molecule type" value="Genomic_DNA"/>
</dbReference>
<protein>
    <submittedName>
        <fullName evidence="1">Uncharacterized protein</fullName>
    </submittedName>
</protein>
<proteinExistence type="predicted"/>